<dbReference type="GeneTree" id="ENSGT00940000163252"/>
<feature type="compositionally biased region" description="Acidic residues" evidence="1">
    <location>
        <begin position="53"/>
        <end position="89"/>
    </location>
</feature>
<protein>
    <submittedName>
        <fullName evidence="2">Uncharacterized protein</fullName>
    </submittedName>
</protein>
<proteinExistence type="predicted"/>
<name>A0A8C2YRP6_CHILA</name>
<reference evidence="2" key="1">
    <citation type="submission" date="2025-08" db="UniProtKB">
        <authorList>
            <consortium name="Ensembl"/>
        </authorList>
    </citation>
    <scope>IDENTIFICATION</scope>
</reference>
<feature type="compositionally biased region" description="Basic and acidic residues" evidence="1">
    <location>
        <begin position="43"/>
        <end position="52"/>
    </location>
</feature>
<dbReference type="Proteomes" id="UP000694398">
    <property type="component" value="Unassembled WGS sequence"/>
</dbReference>
<dbReference type="Ensembl" id="ENSCLAT00000018521.1">
    <property type="protein sequence ID" value="ENSCLAP00000018341.1"/>
    <property type="gene ID" value="ENSCLAG00000012573.1"/>
</dbReference>
<feature type="region of interest" description="Disordered" evidence="1">
    <location>
        <begin position="1"/>
        <end position="24"/>
    </location>
</feature>
<feature type="region of interest" description="Disordered" evidence="1">
    <location>
        <begin position="43"/>
        <end position="89"/>
    </location>
</feature>
<evidence type="ECO:0000313" key="3">
    <source>
        <dbReference type="Proteomes" id="UP000694398"/>
    </source>
</evidence>
<organism evidence="2 3">
    <name type="scientific">Chinchilla lanigera</name>
    <name type="common">Long-tailed chinchilla</name>
    <name type="synonym">Chinchilla villidera</name>
    <dbReference type="NCBI Taxonomy" id="34839"/>
    <lineage>
        <taxon>Eukaryota</taxon>
        <taxon>Metazoa</taxon>
        <taxon>Chordata</taxon>
        <taxon>Craniata</taxon>
        <taxon>Vertebrata</taxon>
        <taxon>Euteleostomi</taxon>
        <taxon>Mammalia</taxon>
        <taxon>Eutheria</taxon>
        <taxon>Euarchontoglires</taxon>
        <taxon>Glires</taxon>
        <taxon>Rodentia</taxon>
        <taxon>Hystricomorpha</taxon>
        <taxon>Chinchillidae</taxon>
        <taxon>Chinchilla</taxon>
    </lineage>
</organism>
<dbReference type="AlphaFoldDB" id="A0A8C2YRP6"/>
<reference evidence="2" key="2">
    <citation type="submission" date="2025-09" db="UniProtKB">
        <authorList>
            <consortium name="Ensembl"/>
        </authorList>
    </citation>
    <scope>IDENTIFICATION</scope>
</reference>
<accession>A0A8C2YRP6</accession>
<dbReference type="OMA" id="MARNVTH"/>
<evidence type="ECO:0000313" key="2">
    <source>
        <dbReference type="Ensembl" id="ENSCLAP00000018341.1"/>
    </source>
</evidence>
<keyword evidence="3" id="KW-1185">Reference proteome</keyword>
<evidence type="ECO:0000256" key="1">
    <source>
        <dbReference type="SAM" id="MobiDB-lite"/>
    </source>
</evidence>
<sequence>MASNVTNKTDPHSMNSPVFTGNLNTLNKDVKRSVVEITSLKKDETNVKMKSEDADDSAEEGDLEVIEDDEEEAEEGEDDTDSASGEDDS</sequence>